<protein>
    <recommendedName>
        <fullName evidence="1">Adaptor protein ClpS core domain-containing protein</fullName>
    </recommendedName>
</protein>
<dbReference type="Proteomes" id="UP000626109">
    <property type="component" value="Unassembled WGS sequence"/>
</dbReference>
<gene>
    <name evidence="2" type="ORF">PGLA2088_LOCUS21974</name>
</gene>
<evidence type="ECO:0000313" key="3">
    <source>
        <dbReference type="Proteomes" id="UP000626109"/>
    </source>
</evidence>
<accession>A0A813JPW2</accession>
<name>A0A813JPW2_POLGL</name>
<sequence>MEMLSPVPCSCAAASKQSAAFLRQTAPRWDRLRKQVGPSSSLAAVHFAATDLVLLAGVAGAAAAMGTFHGQRTRAARPGLVSRRVVDLPVREASVKTNVAIYPGAKNKLQEETRLRRADQYRLIIFSELTISFTDTDGDHIRIQRDGTSIDEYVNGRLDVRGMMRLDIDVVARTYRDDGGHGSFRSDENLEELVRKRDLMFMERDFVARCLMIVCLLKEGDAFQVMMKALTDGVAVVGTYQFEQAEAYCQGLKAKGLSADIFPVDNSE</sequence>
<dbReference type="Pfam" id="PF02617">
    <property type="entry name" value="ClpS"/>
    <property type="match status" value="1"/>
</dbReference>
<proteinExistence type="predicted"/>
<dbReference type="AlphaFoldDB" id="A0A813JPW2"/>
<dbReference type="InterPro" id="IPR003769">
    <property type="entry name" value="ClpS_core"/>
</dbReference>
<evidence type="ECO:0000313" key="2">
    <source>
        <dbReference type="EMBL" id="CAE8680558.1"/>
    </source>
</evidence>
<reference evidence="2" key="1">
    <citation type="submission" date="2021-02" db="EMBL/GenBank/DDBJ databases">
        <authorList>
            <person name="Dougan E. K."/>
            <person name="Rhodes N."/>
            <person name="Thang M."/>
            <person name="Chan C."/>
        </authorList>
    </citation>
    <scope>NUCLEOTIDE SEQUENCE</scope>
</reference>
<dbReference type="EMBL" id="CAJNNW010025870">
    <property type="protein sequence ID" value="CAE8680558.1"/>
    <property type="molecule type" value="Genomic_DNA"/>
</dbReference>
<feature type="domain" description="Adaptor protein ClpS core" evidence="1">
    <location>
        <begin position="204"/>
        <end position="254"/>
    </location>
</feature>
<dbReference type="Gene3D" id="3.30.1390.10">
    <property type="match status" value="1"/>
</dbReference>
<dbReference type="GO" id="GO:0030163">
    <property type="term" value="P:protein catabolic process"/>
    <property type="evidence" value="ECO:0007669"/>
    <property type="project" value="InterPro"/>
</dbReference>
<comment type="caution">
    <text evidence="2">The sequence shown here is derived from an EMBL/GenBank/DDBJ whole genome shotgun (WGS) entry which is preliminary data.</text>
</comment>
<dbReference type="InterPro" id="IPR014719">
    <property type="entry name" value="Ribosomal_bL12_C/ClpS-like"/>
</dbReference>
<dbReference type="SUPFAM" id="SSF54736">
    <property type="entry name" value="ClpS-like"/>
    <property type="match status" value="1"/>
</dbReference>
<organism evidence="2 3">
    <name type="scientific">Polarella glacialis</name>
    <name type="common">Dinoflagellate</name>
    <dbReference type="NCBI Taxonomy" id="89957"/>
    <lineage>
        <taxon>Eukaryota</taxon>
        <taxon>Sar</taxon>
        <taxon>Alveolata</taxon>
        <taxon>Dinophyceae</taxon>
        <taxon>Suessiales</taxon>
        <taxon>Suessiaceae</taxon>
        <taxon>Polarella</taxon>
    </lineage>
</organism>
<evidence type="ECO:0000259" key="1">
    <source>
        <dbReference type="Pfam" id="PF02617"/>
    </source>
</evidence>